<organism evidence="2 3">
    <name type="scientific">Neomoorella glycerini</name>
    <dbReference type="NCBI Taxonomy" id="55779"/>
    <lineage>
        <taxon>Bacteria</taxon>
        <taxon>Bacillati</taxon>
        <taxon>Bacillota</taxon>
        <taxon>Clostridia</taxon>
        <taxon>Neomoorellales</taxon>
        <taxon>Neomoorellaceae</taxon>
        <taxon>Neomoorella</taxon>
    </lineage>
</organism>
<dbReference type="OrthoDB" id="9766971at2"/>
<dbReference type="Pfam" id="PF00534">
    <property type="entry name" value="Glycos_transf_1"/>
    <property type="match status" value="1"/>
</dbReference>
<protein>
    <submittedName>
        <fullName evidence="2">D-inositol-3-phosphate glycosyltransferase</fullName>
        <ecNumber evidence="2">2.4.1.250</ecNumber>
    </submittedName>
</protein>
<evidence type="ECO:0000313" key="3">
    <source>
        <dbReference type="Proteomes" id="UP000425916"/>
    </source>
</evidence>
<dbReference type="SUPFAM" id="SSF53756">
    <property type="entry name" value="UDP-Glycosyltransferase/glycogen phosphorylase"/>
    <property type="match status" value="1"/>
</dbReference>
<feature type="domain" description="Glycosyl transferase family 1" evidence="1">
    <location>
        <begin position="201"/>
        <end position="336"/>
    </location>
</feature>
<accession>A0A6I5ZS52</accession>
<keyword evidence="2" id="KW-0808">Transferase</keyword>
<dbReference type="GO" id="GO:0102710">
    <property type="term" value="F:D-inositol-3-phosphate glycosyltransferase activity"/>
    <property type="evidence" value="ECO:0007669"/>
    <property type="project" value="UniProtKB-EC"/>
</dbReference>
<name>A0A6I5ZS52_9FIRM</name>
<dbReference type="EC" id="2.4.1.250" evidence="2"/>
<sequence>MRITFILPGYPWRPVGGYRVVYEYANHLVAKGHDVTVVHPRKMRQTPRPVGLYQVFRTAAKRGRDFLLRPKLEWQWLDPRVKMVYVREPIAQYVPDGDVVFATAWQTAEYVAKYPLSKGRKFYLIQAYEIWGGPKAQVDATWRFPMKKVVIAKWLFEKGLELGVPAEEMRHIPNGIDLKKFHITTDITNRPRRVSMLYSNTEWKGSVDGIRALEVVKKEFPELRTVFFGTPSRPASLPDWIEYYKNPPQETLVEEIYNGSSIFLCPSWTEGWGLPGAEAMACGCALVSTDTGGVHDYAIHNETALLSPPRDPQALAENLCRLLNDDILRVRLAEAGCANIQYFTWDRATEALLEFITSG</sequence>
<dbReference type="Gene3D" id="3.40.50.2000">
    <property type="entry name" value="Glycogen Phosphorylase B"/>
    <property type="match status" value="1"/>
</dbReference>
<reference evidence="2 3" key="1">
    <citation type="submission" date="2019-11" db="EMBL/GenBank/DDBJ databases">
        <title>Genome sequence of Moorella glycerini DSM11254.</title>
        <authorList>
            <person name="Poehlein A."/>
            <person name="Boeer T."/>
            <person name="Daniel R."/>
        </authorList>
    </citation>
    <scope>NUCLEOTIDE SEQUENCE [LARGE SCALE GENOMIC DNA]</scope>
    <source>
        <strain evidence="2 3">DSM 11254</strain>
    </source>
</reference>
<dbReference type="EMBL" id="CP046244">
    <property type="protein sequence ID" value="QGP92670.1"/>
    <property type="molecule type" value="Genomic_DNA"/>
</dbReference>
<dbReference type="Proteomes" id="UP000425916">
    <property type="component" value="Chromosome"/>
</dbReference>
<dbReference type="PANTHER" id="PTHR12526">
    <property type="entry name" value="GLYCOSYLTRANSFERASE"/>
    <property type="match status" value="1"/>
</dbReference>
<keyword evidence="3" id="KW-1185">Reference proteome</keyword>
<dbReference type="AlphaFoldDB" id="A0A6I5ZS52"/>
<dbReference type="Gene3D" id="3.40.50.11090">
    <property type="match status" value="1"/>
</dbReference>
<proteinExistence type="predicted"/>
<gene>
    <name evidence="2" type="primary">mshA_2</name>
    <name evidence="2" type="ORF">MGLY_20580</name>
</gene>
<keyword evidence="2" id="KW-0328">Glycosyltransferase</keyword>
<dbReference type="CDD" id="cd03801">
    <property type="entry name" value="GT4_PimA-like"/>
    <property type="match status" value="1"/>
</dbReference>
<dbReference type="InterPro" id="IPR001296">
    <property type="entry name" value="Glyco_trans_1"/>
</dbReference>
<evidence type="ECO:0000313" key="2">
    <source>
        <dbReference type="EMBL" id="QGP92670.1"/>
    </source>
</evidence>
<evidence type="ECO:0000259" key="1">
    <source>
        <dbReference type="Pfam" id="PF00534"/>
    </source>
</evidence>
<dbReference type="RefSeq" id="WP_156273558.1">
    <property type="nucleotide sequence ID" value="NZ_CP046244.1"/>
</dbReference>